<name>A0AAP2DPF3_9BACT</name>
<accession>A0AAP2DPF3</accession>
<sequence>MTLVFTLAGMPLLWAQYKSEKAATIPLEHFYIERQKSGVLRLLLSKLHVSLSTGYGQVFVNHKLDSFGIIQQPDSLPLIFDHDNAGVRYGDWFNKVTPSTYPTTSGAFSVNSDTATIGFRSKTFSIPLKATVHVEIDRYRIGGGYSYEFTHLGKFKPISYGGSISSFSPQANNFFLKKYFLLLGAKVYRYYEYVVVVDANVGGYKLGSQFDDSLIKKGMYFNLGVSLEREMSEYFKVFVRPSFEFKNYKLSIPETSQSITHRLNAAYLSIGATYRLPELRRCFLKDCHAQINHAHGNREYRSRRHPIYKKQNPHYGENYPTLIKYKGKNKKKLNPY</sequence>
<comment type="caution">
    <text evidence="1">The sequence shown here is derived from an EMBL/GenBank/DDBJ whole genome shotgun (WGS) entry which is preliminary data.</text>
</comment>
<proteinExistence type="predicted"/>
<organism evidence="1 2">
    <name type="scientific">Chryseosolibacter histidini</name>
    <dbReference type="NCBI Taxonomy" id="2782349"/>
    <lineage>
        <taxon>Bacteria</taxon>
        <taxon>Pseudomonadati</taxon>
        <taxon>Bacteroidota</taxon>
        <taxon>Cytophagia</taxon>
        <taxon>Cytophagales</taxon>
        <taxon>Chryseotaleaceae</taxon>
        <taxon>Chryseosolibacter</taxon>
    </lineage>
</organism>
<dbReference type="EMBL" id="JAHESF010000034">
    <property type="protein sequence ID" value="MBT1700085.1"/>
    <property type="molecule type" value="Genomic_DNA"/>
</dbReference>
<reference evidence="1 2" key="1">
    <citation type="submission" date="2021-05" db="EMBL/GenBank/DDBJ databases">
        <title>A Polyphasic approach of four new species of the genus Ohtaekwangia: Ohtaekwangia histidinii sp. nov., Ohtaekwangia cretensis sp. nov., Ohtaekwangia indiensis sp. nov., Ohtaekwangia reichenbachii sp. nov. from diverse environment.</title>
        <authorList>
            <person name="Octaviana S."/>
        </authorList>
    </citation>
    <scope>NUCLEOTIDE SEQUENCE [LARGE SCALE GENOMIC DNA]</scope>
    <source>
        <strain evidence="1 2">PWU4</strain>
    </source>
</reference>
<dbReference type="Proteomes" id="UP001319200">
    <property type="component" value="Unassembled WGS sequence"/>
</dbReference>
<gene>
    <name evidence="1" type="ORF">KK083_24570</name>
</gene>
<keyword evidence="2" id="KW-1185">Reference proteome</keyword>
<evidence type="ECO:0000313" key="2">
    <source>
        <dbReference type="Proteomes" id="UP001319200"/>
    </source>
</evidence>
<dbReference type="RefSeq" id="WP_254168435.1">
    <property type="nucleotide sequence ID" value="NZ_JAHESF010000034.1"/>
</dbReference>
<protein>
    <recommendedName>
        <fullName evidence="3">DUF4421 domain-containing protein</fullName>
    </recommendedName>
</protein>
<evidence type="ECO:0008006" key="3">
    <source>
        <dbReference type="Google" id="ProtNLM"/>
    </source>
</evidence>
<dbReference type="AlphaFoldDB" id="A0AAP2DPF3"/>
<evidence type="ECO:0000313" key="1">
    <source>
        <dbReference type="EMBL" id="MBT1700085.1"/>
    </source>
</evidence>